<feature type="domain" description="HDOD" evidence="2">
    <location>
        <begin position="114"/>
        <end position="303"/>
    </location>
</feature>
<evidence type="ECO:0000313" key="4">
    <source>
        <dbReference type="Proteomes" id="UP000887222"/>
    </source>
</evidence>
<evidence type="ECO:0000259" key="2">
    <source>
        <dbReference type="PROSITE" id="PS51833"/>
    </source>
</evidence>
<dbReference type="InterPro" id="IPR013976">
    <property type="entry name" value="HDOD"/>
</dbReference>
<dbReference type="PROSITE" id="PS51833">
    <property type="entry name" value="HDOD"/>
    <property type="match status" value="1"/>
</dbReference>
<dbReference type="SUPFAM" id="SSF109604">
    <property type="entry name" value="HD-domain/PDEase-like"/>
    <property type="match status" value="1"/>
</dbReference>
<sequence>MRKGPARRDEVCLNAIFAFFPLIAMLNWVRRLFAAPPAPVPAPAPAPVTESPRQASFADDWVTPMQRDQLDFMFSSWLFETEHHAEVFASPAEKAILAELDAVVRSQEAGAHLLRRLPGVIPQLLQSLRSGEFAGPELARKIAGDLVLVTEVLRLANSVANSPGNPVTSVEHAILVLGQDGLRRLITSVAFKPIIDLRSGGFTRMLAPRLWDQSERCALANRLLAEGEAVDPLDAFLAGLISNVGLTVSLRVIDRMSDQRHPIGSPTFCNGLASIGRDLAVAIGRDWHFPPAILAAIHEQGESKPASALSPLGRILFMGDYLSKMDILARHGRVDTGDRHVLAGLAPQEIDCLHRLAEVGEREWLPAAGRQ</sequence>
<keyword evidence="1" id="KW-0472">Membrane</keyword>
<proteinExistence type="predicted"/>
<protein>
    <recommendedName>
        <fullName evidence="2">HDOD domain-containing protein</fullName>
    </recommendedName>
</protein>
<organism evidence="3 4">
    <name type="scientific">Noviherbaspirillum aridicola</name>
    <dbReference type="NCBI Taxonomy" id="2849687"/>
    <lineage>
        <taxon>Bacteria</taxon>
        <taxon>Pseudomonadati</taxon>
        <taxon>Pseudomonadota</taxon>
        <taxon>Betaproteobacteria</taxon>
        <taxon>Burkholderiales</taxon>
        <taxon>Oxalobacteraceae</taxon>
        <taxon>Noviherbaspirillum</taxon>
    </lineage>
</organism>
<keyword evidence="1" id="KW-0812">Transmembrane</keyword>
<comment type="caution">
    <text evidence="3">The sequence shown here is derived from an EMBL/GenBank/DDBJ whole genome shotgun (WGS) entry which is preliminary data.</text>
</comment>
<accession>A0ABQ4PZ81</accession>
<evidence type="ECO:0000256" key="1">
    <source>
        <dbReference type="SAM" id="Phobius"/>
    </source>
</evidence>
<dbReference type="Proteomes" id="UP000887222">
    <property type="component" value="Unassembled WGS sequence"/>
</dbReference>
<dbReference type="Pfam" id="PF08668">
    <property type="entry name" value="HDOD"/>
    <property type="match status" value="1"/>
</dbReference>
<feature type="transmembrane region" description="Helical" evidence="1">
    <location>
        <begin position="12"/>
        <end position="29"/>
    </location>
</feature>
<evidence type="ECO:0000313" key="3">
    <source>
        <dbReference type="EMBL" id="GIZ50061.1"/>
    </source>
</evidence>
<dbReference type="EMBL" id="BPMK01000001">
    <property type="protein sequence ID" value="GIZ50061.1"/>
    <property type="molecule type" value="Genomic_DNA"/>
</dbReference>
<dbReference type="PANTHER" id="PTHR33525">
    <property type="match status" value="1"/>
</dbReference>
<keyword evidence="1" id="KW-1133">Transmembrane helix</keyword>
<dbReference type="Gene3D" id="1.10.3210.10">
    <property type="entry name" value="Hypothetical protein af1432"/>
    <property type="match status" value="1"/>
</dbReference>
<dbReference type="PANTHER" id="PTHR33525:SF6">
    <property type="entry name" value="HDOD DOMAIN-CONTAINING PROTEIN"/>
    <property type="match status" value="1"/>
</dbReference>
<name>A0ABQ4PZ81_9BURK</name>
<keyword evidence="4" id="KW-1185">Reference proteome</keyword>
<gene>
    <name evidence="3" type="ORF">NCCP691_00750</name>
</gene>
<reference evidence="3 4" key="1">
    <citation type="journal article" date="2022" name="Int. J. Syst. Evol. Microbiol.">
        <title>Noviherbaspirillum aridicola sp. nov., isolated from an arid soil in Pakistan.</title>
        <authorList>
            <person name="Khan I.U."/>
            <person name="Saqib M."/>
            <person name="Amin A."/>
            <person name="Hussain F."/>
            <person name="Li L."/>
            <person name="Liu Y.H."/>
            <person name="Fang B.Z."/>
            <person name="Ahmed I."/>
            <person name="Li W.J."/>
        </authorList>
    </citation>
    <scope>NUCLEOTIDE SEQUENCE [LARGE SCALE GENOMIC DNA]</scope>
    <source>
        <strain evidence="3 4">NCCP-691</strain>
    </source>
</reference>
<dbReference type="InterPro" id="IPR052340">
    <property type="entry name" value="RNase_Y/CdgJ"/>
</dbReference>